<feature type="compositionally biased region" description="Basic residues" evidence="1">
    <location>
        <begin position="10"/>
        <end position="21"/>
    </location>
</feature>
<protein>
    <submittedName>
        <fullName evidence="2">Uncharacterized protein</fullName>
    </submittedName>
</protein>
<evidence type="ECO:0000256" key="1">
    <source>
        <dbReference type="SAM" id="MobiDB-lite"/>
    </source>
</evidence>
<organism evidence="2">
    <name type="scientific">uncultured Chloroflexia bacterium</name>
    <dbReference type="NCBI Taxonomy" id="1672391"/>
    <lineage>
        <taxon>Bacteria</taxon>
        <taxon>Bacillati</taxon>
        <taxon>Chloroflexota</taxon>
        <taxon>Chloroflexia</taxon>
        <taxon>environmental samples</taxon>
    </lineage>
</organism>
<dbReference type="AlphaFoldDB" id="A0A6J4JVH7"/>
<sequence>TSPLSPTTMHGRRTWRNRPAR</sequence>
<dbReference type="EMBL" id="CADCTK010000909">
    <property type="protein sequence ID" value="CAA9288356.1"/>
    <property type="molecule type" value="Genomic_DNA"/>
</dbReference>
<feature type="non-terminal residue" evidence="2">
    <location>
        <position position="21"/>
    </location>
</feature>
<feature type="region of interest" description="Disordered" evidence="1">
    <location>
        <begin position="1"/>
        <end position="21"/>
    </location>
</feature>
<feature type="non-terminal residue" evidence="2">
    <location>
        <position position="1"/>
    </location>
</feature>
<accession>A0A6J4JVH7</accession>
<gene>
    <name evidence="2" type="ORF">AVDCRST_MAG26-3905</name>
</gene>
<name>A0A6J4JVH7_9CHLR</name>
<proteinExistence type="predicted"/>
<evidence type="ECO:0000313" key="2">
    <source>
        <dbReference type="EMBL" id="CAA9288356.1"/>
    </source>
</evidence>
<reference evidence="2" key="1">
    <citation type="submission" date="2020-02" db="EMBL/GenBank/DDBJ databases">
        <authorList>
            <person name="Meier V. D."/>
        </authorList>
    </citation>
    <scope>NUCLEOTIDE SEQUENCE</scope>
    <source>
        <strain evidence="2">AVDCRST_MAG26</strain>
    </source>
</reference>